<feature type="domain" description="Tr-type G" evidence="2">
    <location>
        <begin position="95"/>
        <end position="392"/>
    </location>
</feature>
<feature type="compositionally biased region" description="Gly residues" evidence="1">
    <location>
        <begin position="80"/>
        <end position="91"/>
    </location>
</feature>
<dbReference type="InterPro" id="IPR027417">
    <property type="entry name" value="P-loop_NTPase"/>
</dbReference>
<protein>
    <submittedName>
        <fullName evidence="3">P-loop containing nucleoside triphosphate hydrolase protein</fullName>
    </submittedName>
</protein>
<dbReference type="Gene3D" id="3.40.50.300">
    <property type="entry name" value="P-loop containing nucleotide triphosphate hydrolases"/>
    <property type="match status" value="1"/>
</dbReference>
<dbReference type="GO" id="GO:0003924">
    <property type="term" value="F:GTPase activity"/>
    <property type="evidence" value="ECO:0007669"/>
    <property type="project" value="InterPro"/>
</dbReference>
<dbReference type="EMBL" id="JAFCMP010000016">
    <property type="protein sequence ID" value="KAG5191663.1"/>
    <property type="molecule type" value="Genomic_DNA"/>
</dbReference>
<sequence>MPGDNAAPGGETATLLLLHDNIGGDALAIAAAAAAVVQVCATSAAMHGTAAAACATAADADCDAAAGDVSRNGKRAPPGGTRGGGGGGGKTCRGTRTARVCILAHVDHGKTTLSDGLVCSNGIISSKLAGKLRYLDSTADEQQRGITMRSSAISLLYELQLKGKRAAAAHAAAEGSGAEGSGAEGAVQNGTGAAADSEAAAAGTPASEQTAEQSAEASEDRSADRATPAPGPYLINLIDSPGHIDFSSDVSTATRLCDTGLVVVDVLEGVCPQTHAVLRQAWKERMRPLLVLNKVDRLISELKLTPLEAWHHLQRLVENVNALTAMLVAAEDMAEDSGGDNALMLNEEAEKMWTFRPEEGEVVFSSALDGWGFGLGQFARLWAKRIGAKPPLLRKMLWGEFAYSAKAKKES</sequence>
<comment type="caution">
    <text evidence="3">The sequence shown here is derived from an EMBL/GenBank/DDBJ whole genome shotgun (WGS) entry which is preliminary data.</text>
</comment>
<feature type="compositionally biased region" description="Low complexity" evidence="1">
    <location>
        <begin position="184"/>
        <end position="216"/>
    </location>
</feature>
<organism evidence="3 4">
    <name type="scientific">Tribonema minus</name>
    <dbReference type="NCBI Taxonomy" id="303371"/>
    <lineage>
        <taxon>Eukaryota</taxon>
        <taxon>Sar</taxon>
        <taxon>Stramenopiles</taxon>
        <taxon>Ochrophyta</taxon>
        <taxon>PX clade</taxon>
        <taxon>Xanthophyceae</taxon>
        <taxon>Tribonematales</taxon>
        <taxon>Tribonemataceae</taxon>
        <taxon>Tribonema</taxon>
    </lineage>
</organism>
<dbReference type="InterPro" id="IPR005225">
    <property type="entry name" value="Small_GTP-bd"/>
</dbReference>
<accession>A0A836CNE8</accession>
<reference evidence="3" key="1">
    <citation type="submission" date="2021-02" db="EMBL/GenBank/DDBJ databases">
        <title>First Annotated Genome of the Yellow-green Alga Tribonema minus.</title>
        <authorList>
            <person name="Mahan K.M."/>
        </authorList>
    </citation>
    <scope>NUCLEOTIDE SEQUENCE</scope>
    <source>
        <strain evidence="3">UTEX B ZZ1240</strain>
    </source>
</reference>
<gene>
    <name evidence="3" type="ORF">JKP88DRAFT_251341</name>
</gene>
<dbReference type="GO" id="GO:0043022">
    <property type="term" value="F:ribosome binding"/>
    <property type="evidence" value="ECO:0007669"/>
    <property type="project" value="TreeGrafter"/>
</dbReference>
<dbReference type="GO" id="GO:0005829">
    <property type="term" value="C:cytosol"/>
    <property type="evidence" value="ECO:0007669"/>
    <property type="project" value="TreeGrafter"/>
</dbReference>
<dbReference type="GO" id="GO:0042256">
    <property type="term" value="P:cytosolic ribosome assembly"/>
    <property type="evidence" value="ECO:0007669"/>
    <property type="project" value="TreeGrafter"/>
</dbReference>
<dbReference type="OrthoDB" id="364892at2759"/>
<dbReference type="InterPro" id="IPR000795">
    <property type="entry name" value="T_Tr_GTP-bd_dom"/>
</dbReference>
<evidence type="ECO:0000256" key="1">
    <source>
        <dbReference type="SAM" id="MobiDB-lite"/>
    </source>
</evidence>
<feature type="region of interest" description="Disordered" evidence="1">
    <location>
        <begin position="175"/>
        <end position="232"/>
    </location>
</feature>
<dbReference type="Proteomes" id="UP000664859">
    <property type="component" value="Unassembled WGS sequence"/>
</dbReference>
<dbReference type="PANTHER" id="PTHR42908:SF3">
    <property type="entry name" value="ELONGATION FACTOR-LIKE GTPASE 1"/>
    <property type="match status" value="1"/>
</dbReference>
<evidence type="ECO:0000313" key="3">
    <source>
        <dbReference type="EMBL" id="KAG5191663.1"/>
    </source>
</evidence>
<name>A0A836CNE8_9STRA</name>
<dbReference type="PROSITE" id="PS51722">
    <property type="entry name" value="G_TR_2"/>
    <property type="match status" value="1"/>
</dbReference>
<feature type="region of interest" description="Disordered" evidence="1">
    <location>
        <begin position="67"/>
        <end position="92"/>
    </location>
</feature>
<keyword evidence="4" id="KW-1185">Reference proteome</keyword>
<proteinExistence type="predicted"/>
<evidence type="ECO:0000259" key="2">
    <source>
        <dbReference type="PROSITE" id="PS51722"/>
    </source>
</evidence>
<keyword evidence="3" id="KW-0378">Hydrolase</keyword>
<dbReference type="GO" id="GO:1990904">
    <property type="term" value="C:ribonucleoprotein complex"/>
    <property type="evidence" value="ECO:0007669"/>
    <property type="project" value="TreeGrafter"/>
</dbReference>
<dbReference type="Pfam" id="PF00009">
    <property type="entry name" value="GTP_EFTU"/>
    <property type="match status" value="1"/>
</dbReference>
<dbReference type="SUPFAM" id="SSF52540">
    <property type="entry name" value="P-loop containing nucleoside triphosphate hydrolases"/>
    <property type="match status" value="1"/>
</dbReference>
<dbReference type="NCBIfam" id="TIGR00231">
    <property type="entry name" value="small_GTP"/>
    <property type="match status" value="1"/>
</dbReference>
<dbReference type="PANTHER" id="PTHR42908">
    <property type="entry name" value="TRANSLATION ELONGATION FACTOR-RELATED"/>
    <property type="match status" value="1"/>
</dbReference>
<dbReference type="GO" id="GO:0005525">
    <property type="term" value="F:GTP binding"/>
    <property type="evidence" value="ECO:0007669"/>
    <property type="project" value="InterPro"/>
</dbReference>
<dbReference type="CDD" id="cd01885">
    <property type="entry name" value="EF2"/>
    <property type="match status" value="1"/>
</dbReference>
<evidence type="ECO:0000313" key="4">
    <source>
        <dbReference type="Proteomes" id="UP000664859"/>
    </source>
</evidence>
<dbReference type="AlphaFoldDB" id="A0A836CNE8"/>